<proteinExistence type="predicted"/>
<keyword evidence="2" id="KW-1185">Reference proteome</keyword>
<evidence type="ECO:0000313" key="1">
    <source>
        <dbReference type="EMBL" id="UOG76887.1"/>
    </source>
</evidence>
<protein>
    <recommendedName>
        <fullName evidence="3">BFN domain-containing protein</fullName>
    </recommendedName>
</protein>
<organism evidence="1 2">
    <name type="scientific">Hymenobacter tibetensis</name>
    <dbReference type="NCBI Taxonomy" id="497967"/>
    <lineage>
        <taxon>Bacteria</taxon>
        <taxon>Pseudomonadati</taxon>
        <taxon>Bacteroidota</taxon>
        <taxon>Cytophagia</taxon>
        <taxon>Cytophagales</taxon>
        <taxon>Hymenobacteraceae</taxon>
        <taxon>Hymenobacter</taxon>
    </lineage>
</organism>
<dbReference type="RefSeq" id="WP_243802162.1">
    <property type="nucleotide sequence ID" value="NZ_CP094669.1"/>
</dbReference>
<dbReference type="EMBL" id="CP094669">
    <property type="protein sequence ID" value="UOG76887.1"/>
    <property type="molecule type" value="Genomic_DNA"/>
</dbReference>
<gene>
    <name evidence="1" type="ORF">MTX78_09870</name>
</gene>
<accession>A0ABY4D4D0</accession>
<evidence type="ECO:0000313" key="2">
    <source>
        <dbReference type="Proteomes" id="UP000831113"/>
    </source>
</evidence>
<name>A0ABY4D4D0_9BACT</name>
<dbReference type="Proteomes" id="UP000831113">
    <property type="component" value="Chromosome"/>
</dbReference>
<reference evidence="1 2" key="1">
    <citation type="submission" date="2022-03" db="EMBL/GenBank/DDBJ databases">
        <title>Hymenobactersp. isolated from the air.</title>
        <authorList>
            <person name="Won M."/>
            <person name="Kwon S.-W."/>
        </authorList>
    </citation>
    <scope>NUCLEOTIDE SEQUENCE [LARGE SCALE GENOMIC DNA]</scope>
    <source>
        <strain evidence="1 2">KACC 21982</strain>
    </source>
</reference>
<evidence type="ECO:0008006" key="3">
    <source>
        <dbReference type="Google" id="ProtNLM"/>
    </source>
</evidence>
<sequence>MGALRTDMLQRAQRNRRVISLRTSSGLFLGYVLSHNPELLMLRTITRQGLPTGVQTISLNTVTQMHFDDRYVRLIEFKEHNPEVVYGLPAAPGGLENQYLTVLVLLQRAQEVRQLIMLETQTDSYLYGYVVRVADDELLLETYTQYGETDGHTILSLEDVRNVIWSDEDTRTIDLLLKENGLNTGKSTI</sequence>